<dbReference type="GO" id="GO:0022857">
    <property type="term" value="F:transmembrane transporter activity"/>
    <property type="evidence" value="ECO:0007669"/>
    <property type="project" value="TreeGrafter"/>
</dbReference>
<feature type="domain" description="TRAP C4-dicarboxylate transport system permease DctM subunit" evidence="8">
    <location>
        <begin position="8"/>
        <end position="425"/>
    </location>
</feature>
<feature type="transmembrane region" description="Helical" evidence="7">
    <location>
        <begin position="324"/>
        <end position="352"/>
    </location>
</feature>
<feature type="transmembrane region" description="Helical" evidence="7">
    <location>
        <begin position="7"/>
        <end position="34"/>
    </location>
</feature>
<evidence type="ECO:0000259" key="8">
    <source>
        <dbReference type="Pfam" id="PF06808"/>
    </source>
</evidence>
<feature type="transmembrane region" description="Helical" evidence="7">
    <location>
        <begin position="84"/>
        <end position="110"/>
    </location>
</feature>
<dbReference type="GO" id="GO:0005886">
    <property type="term" value="C:plasma membrane"/>
    <property type="evidence" value="ECO:0007669"/>
    <property type="project" value="UniProtKB-SubCell"/>
</dbReference>
<evidence type="ECO:0000256" key="5">
    <source>
        <dbReference type="ARBA" id="ARBA00022989"/>
    </source>
</evidence>
<sequence length="430" mass="46082">MNALAILFIVFFGLLIIGVPIGVSVGWSMIAIALFTDTHGVTGEYVYRNIASCLDSYIVLAVPLFIFCGVIMGRGGISKRLFDFFSYFIGNFTSGLLAAVVVTCLFYGAISGSSPATVAAVGAMTLPLLVELGYDRVWVTALISVAGTLGVMIPPSIPFIWYGLTAGQSISDLFIAGILPGCLVGLILIVYSYIYWKIRGEDKERIRASVDVLRKKGLWKTFKDSFFAILMPVIILGGIYSGVVTPTEAACISVIYSILVSQCIYRTLTFKDYPAIFRETLKTLSSVMYIVAVAMAFGRVMALMGVPEMANDLVTSIFHSRTAILLIMVVIMVILGMVMEVVSALLILAPIFVPIATGAGVDPVHFGVIMVVALATGFVTPPVGLNLYVASGMSGVGIMPLAKKAYPMIAVFMLAVIAIAFIPWFSTALL</sequence>
<evidence type="ECO:0000313" key="9">
    <source>
        <dbReference type="EMBL" id="MCU7376941.1"/>
    </source>
</evidence>
<feature type="transmembrane region" description="Helical" evidence="7">
    <location>
        <begin position="286"/>
        <end position="304"/>
    </location>
</feature>
<dbReference type="InterPro" id="IPR004681">
    <property type="entry name" value="TRAP_DctM"/>
</dbReference>
<feature type="transmembrane region" description="Helical" evidence="7">
    <location>
        <begin position="173"/>
        <end position="196"/>
    </location>
</feature>
<dbReference type="EMBL" id="JAOSHN010000001">
    <property type="protein sequence ID" value="MCU7376941.1"/>
    <property type="molecule type" value="Genomic_DNA"/>
</dbReference>
<evidence type="ECO:0000256" key="4">
    <source>
        <dbReference type="ARBA" id="ARBA00022692"/>
    </source>
</evidence>
<feature type="transmembrane region" description="Helical" evidence="7">
    <location>
        <begin position="116"/>
        <end position="134"/>
    </location>
</feature>
<dbReference type="PIRSF" id="PIRSF006066">
    <property type="entry name" value="HI0050"/>
    <property type="match status" value="1"/>
</dbReference>
<keyword evidence="5 7" id="KW-1133">Transmembrane helix</keyword>
<dbReference type="PANTHER" id="PTHR33362:SF5">
    <property type="entry name" value="C4-DICARBOXYLATE TRAP TRANSPORTER LARGE PERMEASE PROTEIN DCTM"/>
    <property type="match status" value="1"/>
</dbReference>
<evidence type="ECO:0000256" key="6">
    <source>
        <dbReference type="ARBA" id="ARBA00023136"/>
    </source>
</evidence>
<keyword evidence="2" id="KW-1003">Cell membrane</keyword>
<dbReference type="RefSeq" id="WP_253020506.1">
    <property type="nucleotide sequence ID" value="NZ_JAJAGH010000005.1"/>
</dbReference>
<accession>A0A9J6QTA0</accession>
<dbReference type="NCBIfam" id="TIGR00786">
    <property type="entry name" value="dctM"/>
    <property type="match status" value="1"/>
</dbReference>
<keyword evidence="11" id="KW-1185">Reference proteome</keyword>
<evidence type="ECO:0000256" key="2">
    <source>
        <dbReference type="ARBA" id="ARBA00022475"/>
    </source>
</evidence>
<dbReference type="Pfam" id="PF06808">
    <property type="entry name" value="DctM"/>
    <property type="match status" value="1"/>
</dbReference>
<feature type="transmembrane region" description="Helical" evidence="7">
    <location>
        <begin position="141"/>
        <end position="161"/>
    </location>
</feature>
<dbReference type="AlphaFoldDB" id="A0A9J6QTA0"/>
<feature type="transmembrane region" description="Helical" evidence="7">
    <location>
        <begin position="364"/>
        <end position="385"/>
    </location>
</feature>
<name>A0A9J6QTA0_9FIRM</name>
<feature type="transmembrane region" description="Helical" evidence="7">
    <location>
        <begin position="249"/>
        <end position="265"/>
    </location>
</feature>
<proteinExistence type="predicted"/>
<keyword evidence="4 7" id="KW-0812">Transmembrane</keyword>
<dbReference type="InterPro" id="IPR010656">
    <property type="entry name" value="DctM"/>
</dbReference>
<evidence type="ECO:0000313" key="10">
    <source>
        <dbReference type="EMBL" id="MCU7379490.1"/>
    </source>
</evidence>
<gene>
    <name evidence="9" type="ORF">OBO34_01075</name>
    <name evidence="10" type="ORF">OBO34_14170</name>
</gene>
<protein>
    <submittedName>
        <fullName evidence="10">TRAP transporter large permease</fullName>
    </submittedName>
</protein>
<reference evidence="10" key="1">
    <citation type="submission" date="2022-09" db="EMBL/GenBank/DDBJ databases">
        <title>Culturomic study of gut microbiota in children with autism spectrum disorder.</title>
        <authorList>
            <person name="Efimov B.A."/>
            <person name="Chaplin A.V."/>
            <person name="Sokolova S.R."/>
            <person name="Pikina A.P."/>
            <person name="Korzhanova M."/>
            <person name="Belova V."/>
            <person name="Korostin D."/>
        </authorList>
    </citation>
    <scope>NUCLEOTIDE SEQUENCE</scope>
    <source>
        <strain evidence="10">ASD5510</strain>
    </source>
</reference>
<feature type="transmembrane region" description="Helical" evidence="7">
    <location>
        <begin position="225"/>
        <end position="243"/>
    </location>
</feature>
<comment type="subcellular location">
    <subcellularLocation>
        <location evidence="1">Cell inner membrane</location>
        <topology evidence="1">Multi-pass membrane protein</topology>
    </subcellularLocation>
</comment>
<dbReference type="PANTHER" id="PTHR33362">
    <property type="entry name" value="SIALIC ACID TRAP TRANSPORTER PERMEASE PROTEIN SIAT-RELATED"/>
    <property type="match status" value="1"/>
</dbReference>
<evidence type="ECO:0000313" key="11">
    <source>
        <dbReference type="Proteomes" id="UP001065549"/>
    </source>
</evidence>
<dbReference type="Proteomes" id="UP001065549">
    <property type="component" value="Unassembled WGS sequence"/>
</dbReference>
<keyword evidence="6 7" id="KW-0472">Membrane</keyword>
<feature type="transmembrane region" description="Helical" evidence="7">
    <location>
        <begin position="54"/>
        <end position="72"/>
    </location>
</feature>
<dbReference type="EMBL" id="JAOSHN010000005">
    <property type="protein sequence ID" value="MCU7379490.1"/>
    <property type="molecule type" value="Genomic_DNA"/>
</dbReference>
<feature type="transmembrane region" description="Helical" evidence="7">
    <location>
        <begin position="405"/>
        <end position="425"/>
    </location>
</feature>
<evidence type="ECO:0000256" key="1">
    <source>
        <dbReference type="ARBA" id="ARBA00004429"/>
    </source>
</evidence>
<keyword evidence="3" id="KW-0997">Cell inner membrane</keyword>
<comment type="caution">
    <text evidence="10">The sequence shown here is derived from an EMBL/GenBank/DDBJ whole genome shotgun (WGS) entry which is preliminary data.</text>
</comment>
<evidence type="ECO:0000256" key="7">
    <source>
        <dbReference type="SAM" id="Phobius"/>
    </source>
</evidence>
<organism evidence="10 11">
    <name type="scientific">Hominibacterium faecale</name>
    <dbReference type="NCBI Taxonomy" id="2839743"/>
    <lineage>
        <taxon>Bacteria</taxon>
        <taxon>Bacillati</taxon>
        <taxon>Bacillota</taxon>
        <taxon>Clostridia</taxon>
        <taxon>Peptostreptococcales</taxon>
        <taxon>Anaerovoracaceae</taxon>
        <taxon>Hominibacterium</taxon>
    </lineage>
</organism>
<evidence type="ECO:0000256" key="3">
    <source>
        <dbReference type="ARBA" id="ARBA00022519"/>
    </source>
</evidence>